<dbReference type="InterPro" id="IPR027417">
    <property type="entry name" value="P-loop_NTPase"/>
</dbReference>
<dbReference type="InterPro" id="IPR025669">
    <property type="entry name" value="AAA_dom"/>
</dbReference>
<proteinExistence type="predicted"/>
<evidence type="ECO:0000259" key="2">
    <source>
        <dbReference type="Pfam" id="PF13614"/>
    </source>
</evidence>
<protein>
    <submittedName>
        <fullName evidence="3">ParA family protein</fullName>
    </submittedName>
</protein>
<dbReference type="EMBL" id="QOVW01000069">
    <property type="protein sequence ID" value="RDB35992.1"/>
    <property type="molecule type" value="Genomic_DNA"/>
</dbReference>
<dbReference type="PANTHER" id="PTHR13696:SF52">
    <property type="entry name" value="PARA FAMILY PROTEIN CT_582"/>
    <property type="match status" value="1"/>
</dbReference>
<dbReference type="AlphaFoldDB" id="A0A369KQZ1"/>
<evidence type="ECO:0000256" key="1">
    <source>
        <dbReference type="SAM" id="MobiDB-lite"/>
    </source>
</evidence>
<evidence type="ECO:0000313" key="3">
    <source>
        <dbReference type="EMBL" id="RDB35992.1"/>
    </source>
</evidence>
<feature type="region of interest" description="Disordered" evidence="1">
    <location>
        <begin position="262"/>
        <end position="283"/>
    </location>
</feature>
<dbReference type="Gene3D" id="3.40.50.300">
    <property type="entry name" value="P-loop containing nucleotide triphosphate hydrolases"/>
    <property type="match status" value="1"/>
</dbReference>
<organism evidence="3 4">
    <name type="scientific">Spirobacillus cienkowskii</name>
    <dbReference type="NCBI Taxonomy" id="495820"/>
    <lineage>
        <taxon>Bacteria</taxon>
        <taxon>Pseudomonadati</taxon>
        <taxon>Bdellovibrionota</taxon>
        <taxon>Oligoflexia</taxon>
        <taxon>Silvanigrellales</taxon>
        <taxon>Spirobacillus</taxon>
    </lineage>
</organism>
<dbReference type="Pfam" id="PF13614">
    <property type="entry name" value="AAA_31"/>
    <property type="match status" value="1"/>
</dbReference>
<reference evidence="3" key="1">
    <citation type="submission" date="2018-04" db="EMBL/GenBank/DDBJ databases">
        <title>Draft genome sequence of the Candidatus Spirobacillus cienkowskii, a pathogen of freshwater Daphnia species, reconstructed from hemolymph metagenomic reads.</title>
        <authorList>
            <person name="Bresciani L."/>
            <person name="Lemos L.N."/>
            <person name="Wale N."/>
            <person name="Lin J.Y."/>
            <person name="Fernandes G.R."/>
            <person name="Duffy M.A."/>
            <person name="Rodrigues J.M."/>
        </authorList>
    </citation>
    <scope>NUCLEOTIDE SEQUENCE [LARGE SCALE GENOMIC DNA]</scope>
    <source>
        <strain evidence="3">Binning01</strain>
    </source>
</reference>
<evidence type="ECO:0000313" key="4">
    <source>
        <dbReference type="Proteomes" id="UP000253934"/>
    </source>
</evidence>
<comment type="caution">
    <text evidence="3">The sequence shown here is derived from an EMBL/GenBank/DDBJ whole genome shotgun (WGS) entry which is preliminary data.</text>
</comment>
<dbReference type="CDD" id="cd02042">
    <property type="entry name" value="ParAB_family"/>
    <property type="match status" value="1"/>
</dbReference>
<dbReference type="Proteomes" id="UP000253934">
    <property type="component" value="Unassembled WGS sequence"/>
</dbReference>
<name>A0A369KQZ1_9BACT</name>
<gene>
    <name evidence="3" type="ORF">DCC88_07230</name>
</gene>
<dbReference type="PANTHER" id="PTHR13696">
    <property type="entry name" value="P-LOOP CONTAINING NUCLEOSIDE TRIPHOSPHATE HYDROLASE"/>
    <property type="match status" value="1"/>
</dbReference>
<dbReference type="InterPro" id="IPR050678">
    <property type="entry name" value="DNA_Partitioning_ATPase"/>
</dbReference>
<sequence length="283" mass="31812">MSQTIRVIYNQKGGVGKTTLAVNLAACSAMHGRRTLLVDSDPQGNATAYLLGLNQQPEKTLAEFYESCLHINIFRQSLFDYILHQTKIPNLHLVACNRELEDIRTKLENKHKIMKLKDGLKNNTYEEIYLDPPPANDFFSLSCLIAATEILIPIDCDAFSIRAAQEIKNTIEEVRHDHNPNLIVKGIIVNQYQKGTKHAQSVIKELEKIGFKILEPYIPISVKVKESHSEVKPIVIGHPDHPVSQSIIGIYNFINNPTLDPNTAYTQNSPKKSNSASEITPNY</sequence>
<feature type="domain" description="AAA" evidence="2">
    <location>
        <begin position="6"/>
        <end position="182"/>
    </location>
</feature>
<keyword evidence="4" id="KW-1185">Reference proteome</keyword>
<accession>A0A369KQZ1</accession>
<dbReference type="SUPFAM" id="SSF52540">
    <property type="entry name" value="P-loop containing nucleoside triphosphate hydrolases"/>
    <property type="match status" value="1"/>
</dbReference>